<feature type="domain" description="SH2" evidence="4">
    <location>
        <begin position="1"/>
        <end position="94"/>
    </location>
</feature>
<sequence>MPVSISRDQVTEKLRDTCDGTFLVRNASNKDSGYTLTVRKGGTNKLIKIYNHEGRFGFCEPFEFNSVVDLVSFYTHYSLAHCNSSLDIKLLYPLSRLQENEGGENISDDSLEKQYKDIHMKYVFKTQDYNVRFYKYTLLREEVNLKRQALDAFKETVQVCMHHLKLQEKMQTEAQPHEKNMFMDNNRQLIAKVQNLKQAQAELNDILRDTLQEKLLLEREITKLKSQVLDLYNALEDDNIHKMEELYAHRESKTWKVNCTRDKAEKILTGKPEGTFLIRPNSTGQLAFYITDKNISNFRTLNEFVLHYAVNSLEERNEQLKTTLKYPINRHLVKKP</sequence>
<dbReference type="InterPro" id="IPR000980">
    <property type="entry name" value="SH2"/>
</dbReference>
<accession>A0A0L7K582</accession>
<evidence type="ECO:0000259" key="4">
    <source>
        <dbReference type="PROSITE" id="PS50001"/>
    </source>
</evidence>
<dbReference type="GO" id="GO:0008286">
    <property type="term" value="P:insulin receptor signaling pathway"/>
    <property type="evidence" value="ECO:0007669"/>
    <property type="project" value="TreeGrafter"/>
</dbReference>
<feature type="coiled-coil region" evidence="3">
    <location>
        <begin position="186"/>
        <end position="227"/>
    </location>
</feature>
<dbReference type="Pfam" id="PF00017">
    <property type="entry name" value="SH2"/>
    <property type="match status" value="2"/>
</dbReference>
<dbReference type="InterPro" id="IPR032498">
    <property type="entry name" value="PI3K_P85_iSH2"/>
</dbReference>
<dbReference type="Proteomes" id="UP000037510">
    <property type="component" value="Unassembled WGS sequence"/>
</dbReference>
<reference evidence="5 6" key="1">
    <citation type="journal article" date="2015" name="Genome Biol. Evol.">
        <title>The genome of winter moth (Operophtera brumata) provides a genomic perspective on sexual dimorphism and phenology.</title>
        <authorList>
            <person name="Derks M.F."/>
            <person name="Smit S."/>
            <person name="Salis L."/>
            <person name="Schijlen E."/>
            <person name="Bossers A."/>
            <person name="Mateman C."/>
            <person name="Pijl A.S."/>
            <person name="de Ridder D."/>
            <person name="Groenen M.A."/>
            <person name="Visser M.E."/>
            <person name="Megens H.J."/>
        </authorList>
    </citation>
    <scope>NUCLEOTIDE SEQUENCE [LARGE SCALE GENOMIC DNA]</scope>
    <source>
        <strain evidence="5">WM2013NL</strain>
        <tissue evidence="5">Head and thorax</tissue>
    </source>
</reference>
<keyword evidence="3" id="KW-0175">Coiled coil</keyword>
<evidence type="ECO:0000256" key="3">
    <source>
        <dbReference type="SAM" id="Coils"/>
    </source>
</evidence>
<protein>
    <submittedName>
        <fullName evidence="5">PI3K protein</fullName>
    </submittedName>
</protein>
<dbReference type="GO" id="GO:0046854">
    <property type="term" value="P:phosphatidylinositol phosphate biosynthetic process"/>
    <property type="evidence" value="ECO:0007669"/>
    <property type="project" value="TreeGrafter"/>
</dbReference>
<evidence type="ECO:0000256" key="2">
    <source>
        <dbReference type="PROSITE-ProRule" id="PRU00191"/>
    </source>
</evidence>
<dbReference type="PROSITE" id="PS50001">
    <property type="entry name" value="SH2"/>
    <property type="match status" value="2"/>
</dbReference>
<dbReference type="STRING" id="104452.A0A0L7K582"/>
<keyword evidence="1 2" id="KW-0727">SH2 domain</keyword>
<dbReference type="Pfam" id="PF16454">
    <property type="entry name" value="PI3K_P85_iSH2"/>
    <property type="match status" value="1"/>
</dbReference>
<proteinExistence type="predicted"/>
<gene>
    <name evidence="5" type="ORF">OBRU01_22260</name>
</gene>
<dbReference type="AlphaFoldDB" id="A0A0L7K582"/>
<comment type="caution">
    <text evidence="5">The sequence shown here is derived from an EMBL/GenBank/DDBJ whole genome shotgun (WGS) entry which is preliminary data.</text>
</comment>
<keyword evidence="6" id="KW-1185">Reference proteome</keyword>
<organism evidence="5 6">
    <name type="scientific">Operophtera brumata</name>
    <name type="common">Winter moth</name>
    <name type="synonym">Phalaena brumata</name>
    <dbReference type="NCBI Taxonomy" id="104452"/>
    <lineage>
        <taxon>Eukaryota</taxon>
        <taxon>Metazoa</taxon>
        <taxon>Ecdysozoa</taxon>
        <taxon>Arthropoda</taxon>
        <taxon>Hexapoda</taxon>
        <taxon>Insecta</taxon>
        <taxon>Pterygota</taxon>
        <taxon>Neoptera</taxon>
        <taxon>Endopterygota</taxon>
        <taxon>Lepidoptera</taxon>
        <taxon>Glossata</taxon>
        <taxon>Ditrysia</taxon>
        <taxon>Geometroidea</taxon>
        <taxon>Geometridae</taxon>
        <taxon>Larentiinae</taxon>
        <taxon>Operophtera</taxon>
    </lineage>
</organism>
<dbReference type="GO" id="GO:0046935">
    <property type="term" value="F:1-phosphatidylinositol-3-kinase regulator activity"/>
    <property type="evidence" value="ECO:0007669"/>
    <property type="project" value="TreeGrafter"/>
</dbReference>
<evidence type="ECO:0000256" key="1">
    <source>
        <dbReference type="ARBA" id="ARBA00022999"/>
    </source>
</evidence>
<name>A0A0L7K582_OPEBR</name>
<dbReference type="PANTHER" id="PTHR10155">
    <property type="entry name" value="PHOSPHATIDYLINOSITOL 3-KINASE REGULATORY SUBUNIT"/>
    <property type="match status" value="1"/>
</dbReference>
<dbReference type="SMART" id="SM00252">
    <property type="entry name" value="SH2"/>
    <property type="match status" value="1"/>
</dbReference>
<dbReference type="PRINTS" id="PR00678">
    <property type="entry name" value="PI3KINASEP85"/>
</dbReference>
<evidence type="ECO:0000313" key="5">
    <source>
        <dbReference type="EMBL" id="KOB57957.1"/>
    </source>
</evidence>
<evidence type="ECO:0000313" key="6">
    <source>
        <dbReference type="Proteomes" id="UP000037510"/>
    </source>
</evidence>
<dbReference type="Gene3D" id="3.30.505.10">
    <property type="entry name" value="SH2 domain"/>
    <property type="match status" value="3"/>
</dbReference>
<dbReference type="SUPFAM" id="SSF55550">
    <property type="entry name" value="SH2 domain"/>
    <property type="match status" value="2"/>
</dbReference>
<dbReference type="GO" id="GO:0005942">
    <property type="term" value="C:phosphatidylinositol 3-kinase complex"/>
    <property type="evidence" value="ECO:0007669"/>
    <property type="project" value="TreeGrafter"/>
</dbReference>
<dbReference type="PANTHER" id="PTHR10155:SF10">
    <property type="entry name" value="PI3K21B, ISOFORM B"/>
    <property type="match status" value="1"/>
</dbReference>
<dbReference type="Gene3D" id="1.10.287.1490">
    <property type="match status" value="1"/>
</dbReference>
<dbReference type="InterPro" id="IPR036860">
    <property type="entry name" value="SH2_dom_sf"/>
</dbReference>
<dbReference type="EMBL" id="JTDY01010846">
    <property type="protein sequence ID" value="KOB57957.1"/>
    <property type="molecule type" value="Genomic_DNA"/>
</dbReference>
<feature type="domain" description="SH2" evidence="4">
    <location>
        <begin position="247"/>
        <end position="336"/>
    </location>
</feature>